<evidence type="ECO:0000256" key="2">
    <source>
        <dbReference type="PROSITE-ProRule" id="PRU00117"/>
    </source>
</evidence>
<dbReference type="EMBL" id="JANJYI010000002">
    <property type="protein sequence ID" value="KAK2661065.1"/>
    <property type="molecule type" value="Genomic_DNA"/>
</dbReference>
<sequence length="347" mass="38958">MMNNRSVVEAEPSAAEQRWRGWPGQNVFRMIVPTASVGCILGNEGETIKRICRETRASVRVFNRSQVPIPYTIVFIFGREEPEQEHSRAMLAATRVFRRATFFTTSDDDDISSVDVATCLVTTRFLVHADHVNFLTGRQRNILNSIQEETGAVLCITSVAETMPYYPTEDEQVIKIEGEAAMVVRAFKSLLGQLRRFLVDRGVIQLFEQKYYEAMSRVVQSTNSGRSDPEPTTIQQQPANSSMDVLQMIHRIELPLIVVDRIIGDGGTNMECIHRTSNATIIVDASPCFADEAVVKIIGTNSQISMAVHLIYSGNYSDIINWFPVGRILLKVTEFHFDQATMAGKMN</sequence>
<dbReference type="AlphaFoldDB" id="A0AAD9XKA7"/>
<keyword evidence="5" id="KW-1185">Reference proteome</keyword>
<evidence type="ECO:0000313" key="5">
    <source>
        <dbReference type="Proteomes" id="UP001280121"/>
    </source>
</evidence>
<feature type="domain" description="K Homology" evidence="3">
    <location>
        <begin position="246"/>
        <end position="316"/>
    </location>
</feature>
<evidence type="ECO:0000313" key="4">
    <source>
        <dbReference type="EMBL" id="KAK2661065.1"/>
    </source>
</evidence>
<comment type="caution">
    <text evidence="4">The sequence shown here is derived from an EMBL/GenBank/DDBJ whole genome shotgun (WGS) entry which is preliminary data.</text>
</comment>
<gene>
    <name evidence="4" type="ORF">Ddye_007598</name>
</gene>
<dbReference type="GO" id="GO:0003723">
    <property type="term" value="F:RNA binding"/>
    <property type="evidence" value="ECO:0007669"/>
    <property type="project" value="UniProtKB-UniRule"/>
</dbReference>
<dbReference type="PANTHER" id="PTHR10288">
    <property type="entry name" value="KH DOMAIN CONTAINING RNA BINDING PROTEIN"/>
    <property type="match status" value="1"/>
</dbReference>
<dbReference type="SUPFAM" id="SSF54791">
    <property type="entry name" value="Eukaryotic type KH-domain (KH-domain type I)"/>
    <property type="match status" value="3"/>
</dbReference>
<name>A0AAD9XKA7_9ROSI</name>
<evidence type="ECO:0000256" key="1">
    <source>
        <dbReference type="ARBA" id="ARBA00022737"/>
    </source>
</evidence>
<dbReference type="PROSITE" id="PS50084">
    <property type="entry name" value="KH_TYPE_1"/>
    <property type="match status" value="3"/>
</dbReference>
<dbReference type="Pfam" id="PF00013">
    <property type="entry name" value="KH_1"/>
    <property type="match status" value="3"/>
</dbReference>
<keyword evidence="2" id="KW-0694">RNA-binding</keyword>
<keyword evidence="1" id="KW-0677">Repeat</keyword>
<feature type="domain" description="K Homology" evidence="3">
    <location>
        <begin position="24"/>
        <end position="95"/>
    </location>
</feature>
<accession>A0AAD9XKA7</accession>
<dbReference type="Gene3D" id="3.30.1370.10">
    <property type="entry name" value="K Homology domain, type 1"/>
    <property type="match status" value="3"/>
</dbReference>
<evidence type="ECO:0000259" key="3">
    <source>
        <dbReference type="SMART" id="SM00322"/>
    </source>
</evidence>
<dbReference type="InterPro" id="IPR036612">
    <property type="entry name" value="KH_dom_type_1_sf"/>
</dbReference>
<dbReference type="SMART" id="SM00322">
    <property type="entry name" value="KH"/>
    <property type="match status" value="3"/>
</dbReference>
<feature type="domain" description="K Homology" evidence="3">
    <location>
        <begin position="119"/>
        <end position="195"/>
    </location>
</feature>
<proteinExistence type="predicted"/>
<organism evidence="4 5">
    <name type="scientific">Dipteronia dyeriana</name>
    <dbReference type="NCBI Taxonomy" id="168575"/>
    <lineage>
        <taxon>Eukaryota</taxon>
        <taxon>Viridiplantae</taxon>
        <taxon>Streptophyta</taxon>
        <taxon>Embryophyta</taxon>
        <taxon>Tracheophyta</taxon>
        <taxon>Spermatophyta</taxon>
        <taxon>Magnoliopsida</taxon>
        <taxon>eudicotyledons</taxon>
        <taxon>Gunneridae</taxon>
        <taxon>Pentapetalae</taxon>
        <taxon>rosids</taxon>
        <taxon>malvids</taxon>
        <taxon>Sapindales</taxon>
        <taxon>Sapindaceae</taxon>
        <taxon>Hippocastanoideae</taxon>
        <taxon>Acereae</taxon>
        <taxon>Dipteronia</taxon>
    </lineage>
</organism>
<dbReference type="InterPro" id="IPR004088">
    <property type="entry name" value="KH_dom_type_1"/>
</dbReference>
<protein>
    <recommendedName>
        <fullName evidence="3">K Homology domain-containing protein</fullName>
    </recommendedName>
</protein>
<dbReference type="Proteomes" id="UP001280121">
    <property type="component" value="Unassembled WGS sequence"/>
</dbReference>
<dbReference type="InterPro" id="IPR004087">
    <property type="entry name" value="KH_dom"/>
</dbReference>
<reference evidence="4" key="1">
    <citation type="journal article" date="2023" name="Plant J.">
        <title>Genome sequences and population genomics provide insights into the demographic history, inbreeding, and mutation load of two 'living fossil' tree species of Dipteronia.</title>
        <authorList>
            <person name="Feng Y."/>
            <person name="Comes H.P."/>
            <person name="Chen J."/>
            <person name="Zhu S."/>
            <person name="Lu R."/>
            <person name="Zhang X."/>
            <person name="Li P."/>
            <person name="Qiu J."/>
            <person name="Olsen K.M."/>
            <person name="Qiu Y."/>
        </authorList>
    </citation>
    <scope>NUCLEOTIDE SEQUENCE</scope>
    <source>
        <strain evidence="4">KIB01</strain>
    </source>
</reference>